<evidence type="ECO:0000313" key="3">
    <source>
        <dbReference type="EMBL" id="QHU26480.1"/>
    </source>
</evidence>
<evidence type="ECO:0000259" key="1">
    <source>
        <dbReference type="Pfam" id="PF04451"/>
    </source>
</evidence>
<dbReference type="Gene3D" id="2.70.9.20">
    <property type="entry name" value="Major capsid protein Vp54"/>
    <property type="match status" value="1"/>
</dbReference>
<dbReference type="SUPFAM" id="SSF49749">
    <property type="entry name" value="Group II dsDNA viruses VP"/>
    <property type="match status" value="2"/>
</dbReference>
<dbReference type="AlphaFoldDB" id="A0A6C0L845"/>
<evidence type="ECO:0008006" key="4">
    <source>
        <dbReference type="Google" id="ProtNLM"/>
    </source>
</evidence>
<organism evidence="3">
    <name type="scientific">viral metagenome</name>
    <dbReference type="NCBI Taxonomy" id="1070528"/>
    <lineage>
        <taxon>unclassified sequences</taxon>
        <taxon>metagenomes</taxon>
        <taxon>organismal metagenomes</taxon>
    </lineage>
</organism>
<dbReference type="InterPro" id="IPR016112">
    <property type="entry name" value="VP_dsDNA_II"/>
</dbReference>
<name>A0A6C0L845_9ZZZZ</name>
<evidence type="ECO:0000259" key="2">
    <source>
        <dbReference type="Pfam" id="PF16903"/>
    </source>
</evidence>
<reference evidence="3" key="1">
    <citation type="journal article" date="2020" name="Nature">
        <title>Giant virus diversity and host interactions through global metagenomics.</title>
        <authorList>
            <person name="Schulz F."/>
            <person name="Roux S."/>
            <person name="Paez-Espino D."/>
            <person name="Jungbluth S."/>
            <person name="Walsh D.A."/>
            <person name="Denef V.J."/>
            <person name="McMahon K.D."/>
            <person name="Konstantinidis K.T."/>
            <person name="Eloe-Fadrosh E.A."/>
            <person name="Kyrpides N.C."/>
            <person name="Woyke T."/>
        </authorList>
    </citation>
    <scope>NUCLEOTIDE SEQUENCE</scope>
    <source>
        <strain evidence="3">GVMAG-M-3300027759-16</strain>
    </source>
</reference>
<dbReference type="Pfam" id="PF16903">
    <property type="entry name" value="Capsid_N"/>
    <property type="match status" value="1"/>
</dbReference>
<dbReference type="InterPro" id="IPR038519">
    <property type="entry name" value="MCP_C_sf"/>
</dbReference>
<dbReference type="InterPro" id="IPR031654">
    <property type="entry name" value="Capsid_N"/>
</dbReference>
<dbReference type="InterPro" id="IPR007542">
    <property type="entry name" value="MCP_C"/>
</dbReference>
<feature type="domain" description="Major capsid protein N-terminal" evidence="2">
    <location>
        <begin position="26"/>
        <end position="259"/>
    </location>
</feature>
<dbReference type="GO" id="GO:0005198">
    <property type="term" value="F:structural molecule activity"/>
    <property type="evidence" value="ECO:0007669"/>
    <property type="project" value="InterPro"/>
</dbReference>
<accession>A0A6C0L845</accession>
<dbReference type="Gene3D" id="2.70.9.10">
    <property type="entry name" value="Adenovirus Type 2 Hexon, domain 4"/>
    <property type="match status" value="1"/>
</dbReference>
<proteinExistence type="predicted"/>
<feature type="domain" description="Major capsid protein C-terminal" evidence="1">
    <location>
        <begin position="262"/>
        <end position="460"/>
    </location>
</feature>
<sequence length="465" mass="52156">MTGGGLMQLVAYGAQDVYLTGNPQITFFKLVYRRHTNFAMESIENPFNGNPRFGNQVTCTIQRNGDLIHRIYLQATLPAVSLASTDGSGAQFRWLNWVGHNLIDWVELQIGGQRIDKHYGDWLQIWNELTQEAGKQAGYAKMVGNVPQLTNLIVQGGESCYNYCAGGEPLSSSSLLSCAPEYTLYVPLQFWFNRNPGLALPLIALQYHEVRINLQFNDLQNLCWDYTPGVANNLHAVRDRVNAANLVAASLYVDYIYLDTDERRKFAQVSHEYLIETLQYTGAESINSSSNKLKLNFNHPCKELIWVVQRDSFVSCDDAVINAWKGQQPFNYSDWWDRSCLESGYSVTRVEGMAGNNPVVTALLQLNGHDRFTVREGRYFNEVQPYQHHTNVPAVGINVYSFALSPEQHQPSGTCNLSRIDNTTLLLTVSNNAVGVSTSSQVRVYATNYNVLRVMSGMGGLAFSN</sequence>
<protein>
    <recommendedName>
        <fullName evidence="4">Major capsid protein N-terminal domain-containing protein</fullName>
    </recommendedName>
</protein>
<dbReference type="Pfam" id="PF04451">
    <property type="entry name" value="Capsid_NCLDV"/>
    <property type="match status" value="1"/>
</dbReference>
<dbReference type="EMBL" id="MN740441">
    <property type="protein sequence ID" value="QHU26480.1"/>
    <property type="molecule type" value="Genomic_DNA"/>
</dbReference>